<evidence type="ECO:0000313" key="1">
    <source>
        <dbReference type="EMBL" id="MEO3680833.1"/>
    </source>
</evidence>
<keyword evidence="2" id="KW-1185">Reference proteome</keyword>
<dbReference type="Proteomes" id="UP001477278">
    <property type="component" value="Unassembled WGS sequence"/>
</dbReference>
<dbReference type="EMBL" id="JBDPZN010000001">
    <property type="protein sequence ID" value="MEO3680833.1"/>
    <property type="molecule type" value="Genomic_DNA"/>
</dbReference>
<accession>A0ABV0FMH0</accession>
<evidence type="ECO:0000313" key="2">
    <source>
        <dbReference type="Proteomes" id="UP001477278"/>
    </source>
</evidence>
<evidence type="ECO:0008006" key="3">
    <source>
        <dbReference type="Google" id="ProtNLM"/>
    </source>
</evidence>
<sequence length="104" mass="12012">MIYEIRINDVVIGTTNLEGGDPPMGFVFGTVTPTENYEFLSGVVKAELYEEGRDTEIKCESISFEDLTKEMGEMCIEVTALIDSYEEYDKYFKHHREAYEKQFS</sequence>
<organism evidence="1 2">
    <name type="scientific">Shewanella vesiculosa</name>
    <dbReference type="NCBI Taxonomy" id="518738"/>
    <lineage>
        <taxon>Bacteria</taxon>
        <taxon>Pseudomonadati</taxon>
        <taxon>Pseudomonadota</taxon>
        <taxon>Gammaproteobacteria</taxon>
        <taxon>Alteromonadales</taxon>
        <taxon>Shewanellaceae</taxon>
        <taxon>Shewanella</taxon>
    </lineage>
</organism>
<reference evidence="1 2" key="1">
    <citation type="submission" date="2024-05" db="EMBL/GenBank/DDBJ databases">
        <title>Genome sequencing of Marine Estuary Bacteria, Shewanella vesiculosa and S. baltica, and Pseudomonas syringae.</title>
        <authorList>
            <person name="Gurung A."/>
            <person name="Maclea K.S."/>
        </authorList>
    </citation>
    <scope>NUCLEOTIDE SEQUENCE [LARGE SCALE GENOMIC DNA]</scope>
    <source>
        <strain evidence="1 2">1A</strain>
    </source>
</reference>
<comment type="caution">
    <text evidence="1">The sequence shown here is derived from an EMBL/GenBank/DDBJ whole genome shotgun (WGS) entry which is preliminary data.</text>
</comment>
<name>A0ABV0FMH0_9GAMM</name>
<gene>
    <name evidence="1" type="ORF">ABHN84_00830</name>
</gene>
<proteinExistence type="predicted"/>
<dbReference type="RefSeq" id="WP_347689411.1">
    <property type="nucleotide sequence ID" value="NZ_JBDPZN010000001.1"/>
</dbReference>
<protein>
    <recommendedName>
        <fullName evidence="3">Phage protein</fullName>
    </recommendedName>
</protein>